<dbReference type="EMBL" id="CP001928">
    <property type="protein sequence ID" value="ADI38088.1"/>
    <property type="molecule type" value="Genomic_DNA"/>
</dbReference>
<evidence type="ECO:0000256" key="6">
    <source>
        <dbReference type="ARBA" id="ARBA00022694"/>
    </source>
</evidence>
<dbReference type="InterPro" id="IPR029063">
    <property type="entry name" value="SAM-dependent_MTases_sf"/>
</dbReference>
<dbReference type="Gene3D" id="3.40.50.150">
    <property type="entry name" value="Vaccinia Virus protein VP39"/>
    <property type="match status" value="1"/>
</dbReference>
<reference evidence="8 9" key="1">
    <citation type="journal article" date="2010" name="PLoS ONE">
        <title>The Waddlia genome: a window into chlamydial biology.</title>
        <authorList>
            <person name="Bertelli C."/>
            <person name="Collyn F."/>
            <person name="Croxatto A."/>
            <person name="Ruckert C."/>
            <person name="Polkinghorne A."/>
            <person name="Kebbi-Beghdadi C."/>
            <person name="Goesmann A."/>
            <person name="Vaughan L."/>
            <person name="Greub G."/>
        </authorList>
    </citation>
    <scope>NUCLEOTIDE SEQUENCE [LARGE SCALE GENOMIC DNA]</scope>
    <source>
        <strain evidence="9">ATCC VR-1470 / WSU 86-1044</strain>
    </source>
</reference>
<sequence>MKPKDLKFPFSWEARQVLLKDRVLYVPEYYDNYDQFTFPGWEAPSLFGNSKSVVIEYCSGNGAWIVEKAKSNPQNNWVAVEKRFDRVRKIWSKIKNEHLDNLVVFCGEGFRMTQEYFPSGAVDRIYINFPDPWPKKRHAKHRIVQRPFVEQISRILKPQGVLTLVTDDAVYSEQMIEVLNMQEGMCSAHPEPYYVNELEGYGTSFFDALWRDKGRVIRYHQYRKQELMHAVD</sequence>
<accession>D6YVC8</accession>
<protein>
    <recommendedName>
        <fullName evidence="7">tRNA (guanine-N(7)-)-methyltransferase</fullName>
        <ecNumber evidence="7">2.1.1.33</ecNumber>
    </recommendedName>
    <alternativeName>
        <fullName evidence="7">tRNA (guanine(46)-N(7))-methyltransferase</fullName>
    </alternativeName>
    <alternativeName>
        <fullName evidence="7">tRNA(m7G46)-methyltransferase</fullName>
    </alternativeName>
</protein>
<keyword evidence="3 7" id="KW-0489">Methyltransferase</keyword>
<feature type="binding site" evidence="7">
    <location>
        <position position="131"/>
    </location>
    <ligand>
        <name>S-adenosyl-L-methionine</name>
        <dbReference type="ChEBI" id="CHEBI:59789"/>
    </ligand>
</feature>
<evidence type="ECO:0000313" key="8">
    <source>
        <dbReference type="EMBL" id="ADI38088.1"/>
    </source>
</evidence>
<keyword evidence="9" id="KW-1185">Reference proteome</keyword>
<comment type="catalytic activity">
    <reaction evidence="1 7">
        <text>guanosine(46) in tRNA + S-adenosyl-L-methionine = N(7)-methylguanosine(46) in tRNA + S-adenosyl-L-homocysteine</text>
        <dbReference type="Rhea" id="RHEA:42708"/>
        <dbReference type="Rhea" id="RHEA-COMP:10188"/>
        <dbReference type="Rhea" id="RHEA-COMP:10189"/>
        <dbReference type="ChEBI" id="CHEBI:57856"/>
        <dbReference type="ChEBI" id="CHEBI:59789"/>
        <dbReference type="ChEBI" id="CHEBI:74269"/>
        <dbReference type="ChEBI" id="CHEBI:74480"/>
        <dbReference type="EC" id="2.1.1.33"/>
    </reaction>
</comment>
<dbReference type="SUPFAM" id="SSF53335">
    <property type="entry name" value="S-adenosyl-L-methionine-dependent methyltransferases"/>
    <property type="match status" value="1"/>
</dbReference>
<comment type="caution">
    <text evidence="7">Lacks conserved residue(s) required for the propagation of feature annotation.</text>
</comment>
<evidence type="ECO:0000256" key="4">
    <source>
        <dbReference type="ARBA" id="ARBA00022679"/>
    </source>
</evidence>
<feature type="binding site" evidence="7">
    <location>
        <position position="56"/>
    </location>
    <ligand>
        <name>S-adenosyl-L-methionine</name>
        <dbReference type="ChEBI" id="CHEBI:59789"/>
    </ligand>
</feature>
<keyword evidence="5 7" id="KW-0949">S-adenosyl-L-methionine</keyword>
<evidence type="ECO:0000313" key="9">
    <source>
        <dbReference type="Proteomes" id="UP000001505"/>
    </source>
</evidence>
<comment type="similarity">
    <text evidence="7">Belongs to the class I-like SAM-binding methyltransferase superfamily. TrmB family.</text>
</comment>
<dbReference type="OrthoDB" id="9802090at2"/>
<comment type="pathway">
    <text evidence="7">tRNA modification; N(7)-methylguanine-tRNA biosynthesis.</text>
</comment>
<dbReference type="Proteomes" id="UP000001505">
    <property type="component" value="Chromosome"/>
</dbReference>
<dbReference type="HAMAP" id="MF_01057">
    <property type="entry name" value="tRNA_methyltr_TrmB"/>
    <property type="match status" value="1"/>
</dbReference>
<feature type="binding site" evidence="7">
    <location>
        <position position="167"/>
    </location>
    <ligand>
        <name>substrate</name>
    </ligand>
</feature>
<dbReference type="PROSITE" id="PS51625">
    <property type="entry name" value="SAM_MT_TRMB"/>
    <property type="match status" value="1"/>
</dbReference>
<dbReference type="EC" id="2.1.1.33" evidence="7"/>
<dbReference type="InterPro" id="IPR055361">
    <property type="entry name" value="tRNA_methyltr_TrmB_bact"/>
</dbReference>
<dbReference type="KEGG" id="wch:wcw_0722"/>
<dbReference type="STRING" id="716544.wcw_0722"/>
<comment type="function">
    <text evidence="2 7">Catalyzes the formation of N(7)-methylguanine at position 46 (m7G46) in tRNA.</text>
</comment>
<dbReference type="NCBIfam" id="TIGR00091">
    <property type="entry name" value="tRNA (guanosine(46)-N7)-methyltransferase TrmB"/>
    <property type="match status" value="1"/>
</dbReference>
<evidence type="ECO:0000256" key="5">
    <source>
        <dbReference type="ARBA" id="ARBA00022691"/>
    </source>
</evidence>
<dbReference type="eggNOG" id="COG0220">
    <property type="taxonomic scope" value="Bacteria"/>
</dbReference>
<dbReference type="InterPro" id="IPR003358">
    <property type="entry name" value="tRNA_(Gua-N-7)_MeTrfase_Trmb"/>
</dbReference>
<organism evidence="8 9">
    <name type="scientific">Waddlia chondrophila (strain ATCC VR-1470 / WSU 86-1044)</name>
    <dbReference type="NCBI Taxonomy" id="716544"/>
    <lineage>
        <taxon>Bacteria</taxon>
        <taxon>Pseudomonadati</taxon>
        <taxon>Chlamydiota</taxon>
        <taxon>Chlamydiia</taxon>
        <taxon>Parachlamydiales</taxon>
        <taxon>Waddliaceae</taxon>
        <taxon>Waddlia</taxon>
    </lineage>
</organism>
<dbReference type="PANTHER" id="PTHR23417">
    <property type="entry name" value="3-DEOXY-D-MANNO-OCTULOSONIC-ACID TRANSFERASE/TRNA GUANINE-N 7 - -METHYLTRANSFERASE"/>
    <property type="match status" value="1"/>
</dbReference>
<gene>
    <name evidence="7 8" type="primary">trmB</name>
    <name evidence="8" type="ordered locus">wcw_0722</name>
</gene>
<evidence type="ECO:0000256" key="1">
    <source>
        <dbReference type="ARBA" id="ARBA00000142"/>
    </source>
</evidence>
<name>D6YVC8_WADCW</name>
<dbReference type="GO" id="GO:0043527">
    <property type="term" value="C:tRNA methyltransferase complex"/>
    <property type="evidence" value="ECO:0007669"/>
    <property type="project" value="TreeGrafter"/>
</dbReference>
<dbReference type="UniPathway" id="UPA00989"/>
<dbReference type="GO" id="GO:0008176">
    <property type="term" value="F:tRNA (guanine(46)-N7)-methyltransferase activity"/>
    <property type="evidence" value="ECO:0007669"/>
    <property type="project" value="UniProtKB-UniRule"/>
</dbReference>
<dbReference type="Pfam" id="PF02390">
    <property type="entry name" value="Methyltransf_4"/>
    <property type="match status" value="1"/>
</dbReference>
<feature type="binding site" evidence="7">
    <location>
        <position position="108"/>
    </location>
    <ligand>
        <name>S-adenosyl-L-methionine</name>
        <dbReference type="ChEBI" id="CHEBI:59789"/>
    </ligand>
</feature>
<keyword evidence="6 7" id="KW-0819">tRNA processing</keyword>
<dbReference type="RefSeq" id="WP_013181807.1">
    <property type="nucleotide sequence ID" value="NC_014225.1"/>
</dbReference>
<keyword evidence="4 7" id="KW-0808">Transferase</keyword>
<dbReference type="HOGENOM" id="CLU_050910_2_0_0"/>
<dbReference type="CDD" id="cd02440">
    <property type="entry name" value="AdoMet_MTases"/>
    <property type="match status" value="1"/>
</dbReference>
<evidence type="ECO:0000256" key="3">
    <source>
        <dbReference type="ARBA" id="ARBA00022603"/>
    </source>
</evidence>
<feature type="binding site" evidence="7">
    <location>
        <position position="81"/>
    </location>
    <ligand>
        <name>S-adenosyl-L-methionine</name>
        <dbReference type="ChEBI" id="CHEBI:59789"/>
    </ligand>
</feature>
<dbReference type="AlphaFoldDB" id="D6YVC8"/>
<evidence type="ECO:0000256" key="7">
    <source>
        <dbReference type="HAMAP-Rule" id="MF_01057"/>
    </source>
</evidence>
<feature type="binding site" evidence="7">
    <location>
        <position position="135"/>
    </location>
    <ligand>
        <name>substrate</name>
    </ligand>
</feature>
<evidence type="ECO:0000256" key="2">
    <source>
        <dbReference type="ARBA" id="ARBA00003015"/>
    </source>
</evidence>
<proteinExistence type="inferred from homology"/>
<dbReference type="PANTHER" id="PTHR23417:SF14">
    <property type="entry name" value="PENTACOTRIPEPTIDE-REPEAT REGION OF PRORP DOMAIN-CONTAINING PROTEIN"/>
    <property type="match status" value="1"/>
</dbReference>